<dbReference type="STRING" id="4829.A0A163KKE0"/>
<keyword evidence="2" id="KW-0812">Transmembrane</keyword>
<feature type="compositionally biased region" description="Polar residues" evidence="1">
    <location>
        <begin position="36"/>
        <end position="55"/>
    </location>
</feature>
<accession>A0A163KKE0</accession>
<evidence type="ECO:0000313" key="5">
    <source>
        <dbReference type="Proteomes" id="UP000078561"/>
    </source>
</evidence>
<feature type="compositionally biased region" description="Low complexity" evidence="1">
    <location>
        <begin position="117"/>
        <end position="142"/>
    </location>
</feature>
<feature type="signal peptide" evidence="3">
    <location>
        <begin position="1"/>
        <end position="19"/>
    </location>
</feature>
<keyword evidence="3" id="KW-0732">Signal</keyword>
<keyword evidence="2" id="KW-0472">Membrane</keyword>
<evidence type="ECO:0000313" key="4">
    <source>
        <dbReference type="EMBL" id="SAM08763.1"/>
    </source>
</evidence>
<feature type="chain" id="PRO_5007843748" description="Mid2 domain-containing protein" evidence="3">
    <location>
        <begin position="20"/>
        <end position="306"/>
    </location>
</feature>
<evidence type="ECO:0008006" key="6">
    <source>
        <dbReference type="Google" id="ProtNLM"/>
    </source>
</evidence>
<dbReference type="InParanoid" id="A0A163KKE0"/>
<feature type="compositionally biased region" description="Polar residues" evidence="1">
    <location>
        <begin position="105"/>
        <end position="116"/>
    </location>
</feature>
<dbReference type="AlphaFoldDB" id="A0A163KKE0"/>
<organism evidence="4">
    <name type="scientific">Absidia glauca</name>
    <name type="common">Pin mould</name>
    <dbReference type="NCBI Taxonomy" id="4829"/>
    <lineage>
        <taxon>Eukaryota</taxon>
        <taxon>Fungi</taxon>
        <taxon>Fungi incertae sedis</taxon>
        <taxon>Mucoromycota</taxon>
        <taxon>Mucoromycotina</taxon>
        <taxon>Mucoromycetes</taxon>
        <taxon>Mucorales</taxon>
        <taxon>Cunninghamellaceae</taxon>
        <taxon>Absidia</taxon>
    </lineage>
</organism>
<feature type="region of interest" description="Disordered" evidence="1">
    <location>
        <begin position="243"/>
        <end position="306"/>
    </location>
</feature>
<proteinExistence type="predicted"/>
<feature type="compositionally biased region" description="Basic and acidic residues" evidence="1">
    <location>
        <begin position="289"/>
        <end position="306"/>
    </location>
</feature>
<reference evidence="4" key="1">
    <citation type="submission" date="2016-04" db="EMBL/GenBank/DDBJ databases">
        <authorList>
            <person name="Evans L.H."/>
            <person name="Alamgir A."/>
            <person name="Owens N."/>
            <person name="Weber N.D."/>
            <person name="Virtaneva K."/>
            <person name="Barbian K."/>
            <person name="Babar A."/>
            <person name="Rosenke K."/>
        </authorList>
    </citation>
    <scope>NUCLEOTIDE SEQUENCE [LARGE SCALE GENOMIC DNA]</scope>
    <source>
        <strain evidence="4">CBS 101.48</strain>
    </source>
</reference>
<evidence type="ECO:0000256" key="1">
    <source>
        <dbReference type="SAM" id="MobiDB-lite"/>
    </source>
</evidence>
<feature type="compositionally biased region" description="Low complexity" evidence="1">
    <location>
        <begin position="57"/>
        <end position="102"/>
    </location>
</feature>
<keyword evidence="5" id="KW-1185">Reference proteome</keyword>
<dbReference type="EMBL" id="LT554937">
    <property type="protein sequence ID" value="SAM08763.1"/>
    <property type="molecule type" value="Genomic_DNA"/>
</dbReference>
<feature type="transmembrane region" description="Helical" evidence="2">
    <location>
        <begin position="147"/>
        <end position="168"/>
    </location>
</feature>
<gene>
    <name evidence="4" type="primary">ABSGL_14429.1 scaffold 14663</name>
</gene>
<dbReference type="Proteomes" id="UP000078561">
    <property type="component" value="Unassembled WGS sequence"/>
</dbReference>
<keyword evidence="2" id="KW-1133">Transmembrane helix</keyword>
<dbReference type="OrthoDB" id="2290081at2759"/>
<evidence type="ECO:0000256" key="3">
    <source>
        <dbReference type="SAM" id="SignalP"/>
    </source>
</evidence>
<sequence>MKVVPLVLLTLQLVAIVLSQEQSGGSGDTPSDSRDGNNSVQPTSSSNPVTSSADPLSSANPTDSPSASNSAANPAQSSDQQTPSMTTNTPTASTTHGSNNHSSTKDNGSQTKSNNDNSNPTNGPTASSSSTSAHSDDNSSSDNVGKIAGGVVGGVVGIALIGGLLTWLNRRGGCTSRTKRRHLDNMDDFALNTNDKTGDPTDGSPFQRRMAPVAPGYINMGNDEYSETSTAYMNRDRMAGYPTSHVPDSQYGHSDAHSPFESPGAMDPWRQEKQQHYSTSATSLQSPNVHDRRVKPDTVDYKPHEV</sequence>
<evidence type="ECO:0000256" key="2">
    <source>
        <dbReference type="SAM" id="Phobius"/>
    </source>
</evidence>
<name>A0A163KKE0_ABSGL</name>
<protein>
    <recommendedName>
        <fullName evidence="6">Mid2 domain-containing protein</fullName>
    </recommendedName>
</protein>
<feature type="region of interest" description="Disordered" evidence="1">
    <location>
        <begin position="21"/>
        <end position="142"/>
    </location>
</feature>
<feature type="compositionally biased region" description="Polar residues" evidence="1">
    <location>
        <begin position="276"/>
        <end position="288"/>
    </location>
</feature>